<reference evidence="1 2" key="1">
    <citation type="submission" date="2018-08" db="EMBL/GenBank/DDBJ databases">
        <title>Chryseobacterium nematophagum: a novel matrix digesting pathogen of nematodes.</title>
        <authorList>
            <person name="Page A."/>
            <person name="Roberts M."/>
            <person name="Felix M.-A."/>
            <person name="Weir W."/>
        </authorList>
    </citation>
    <scope>NUCLEOTIDE SEQUENCE [LARGE SCALE GENOMIC DNA]</scope>
    <source>
        <strain evidence="1 2">JUb129</strain>
    </source>
</reference>
<dbReference type="AlphaFoldDB" id="A0A3M7TK56"/>
<evidence type="ECO:0000313" key="1">
    <source>
        <dbReference type="EMBL" id="RNA63504.1"/>
    </source>
</evidence>
<gene>
    <name evidence="1" type="ORF">D1631_17045</name>
</gene>
<dbReference type="EMBL" id="QWIU01000002">
    <property type="protein sequence ID" value="RNA63504.1"/>
    <property type="molecule type" value="Genomic_DNA"/>
</dbReference>
<evidence type="ECO:0000313" key="2">
    <source>
        <dbReference type="Proteomes" id="UP000278775"/>
    </source>
</evidence>
<name>A0A3M7TK56_9FLAO</name>
<comment type="caution">
    <text evidence="1">The sequence shown here is derived from an EMBL/GenBank/DDBJ whole genome shotgun (WGS) entry which is preliminary data.</text>
</comment>
<accession>A0A3M7TK56</accession>
<protein>
    <submittedName>
        <fullName evidence="1">Uncharacterized protein</fullName>
    </submittedName>
</protein>
<dbReference type="Proteomes" id="UP000278775">
    <property type="component" value="Unassembled WGS sequence"/>
</dbReference>
<proteinExistence type="predicted"/>
<sequence length="150" mass="17235">MNAITQTLLNIKEFAEGEKPLDYVLIAVNEAKAEFQNRIFNSEEGAKDDKGKGLGRYTNAYARYRITKGRQAKVIDLELTGSLRRDIKVIKNQSQVLIIIISDVELEKLEHLEMMYTTKIFSLNKGEHERYAEKAAELFIGELIHIFNNE</sequence>
<dbReference type="RefSeq" id="WP_122637453.1">
    <property type="nucleotide sequence ID" value="NZ_QWIU01000002.1"/>
</dbReference>
<organism evidence="1 2">
    <name type="scientific">Chryseobacterium nematophagum</name>
    <dbReference type="NCBI Taxonomy" id="2305228"/>
    <lineage>
        <taxon>Bacteria</taxon>
        <taxon>Pseudomonadati</taxon>
        <taxon>Bacteroidota</taxon>
        <taxon>Flavobacteriia</taxon>
        <taxon>Flavobacteriales</taxon>
        <taxon>Weeksellaceae</taxon>
        <taxon>Chryseobacterium group</taxon>
        <taxon>Chryseobacterium</taxon>
    </lineage>
</organism>